<feature type="transmembrane region" description="Helical" evidence="1">
    <location>
        <begin position="471"/>
        <end position="494"/>
    </location>
</feature>
<evidence type="ECO:0000256" key="1">
    <source>
        <dbReference type="SAM" id="Phobius"/>
    </source>
</evidence>
<feature type="transmembrane region" description="Helical" evidence="1">
    <location>
        <begin position="119"/>
        <end position="144"/>
    </location>
</feature>
<feature type="transmembrane region" description="Helical" evidence="1">
    <location>
        <begin position="74"/>
        <end position="98"/>
    </location>
</feature>
<keyword evidence="3" id="KW-1185">Reference proteome</keyword>
<keyword evidence="1" id="KW-0812">Transmembrane</keyword>
<feature type="transmembrane region" description="Helical" evidence="1">
    <location>
        <begin position="189"/>
        <end position="209"/>
    </location>
</feature>
<dbReference type="RefSeq" id="WP_173140061.1">
    <property type="nucleotide sequence ID" value="NZ_JABMKX010000022.1"/>
</dbReference>
<protein>
    <recommendedName>
        <fullName evidence="4">ABC transporter permease</fullName>
    </recommendedName>
</protein>
<gene>
    <name evidence="2" type="ORF">HQN87_28145</name>
</gene>
<feature type="transmembrane region" description="Helical" evidence="1">
    <location>
        <begin position="431"/>
        <end position="451"/>
    </location>
</feature>
<accession>A0ABX2DWX3</accession>
<feature type="transmembrane region" description="Helical" evidence="1">
    <location>
        <begin position="248"/>
        <end position="269"/>
    </location>
</feature>
<feature type="transmembrane region" description="Helical" evidence="1">
    <location>
        <begin position="33"/>
        <end position="54"/>
    </location>
</feature>
<feature type="transmembrane region" description="Helical" evidence="1">
    <location>
        <begin position="315"/>
        <end position="336"/>
    </location>
</feature>
<keyword evidence="1" id="KW-0472">Membrane</keyword>
<evidence type="ECO:0000313" key="3">
    <source>
        <dbReference type="Proteomes" id="UP000711047"/>
    </source>
</evidence>
<feature type="transmembrane region" description="Helical" evidence="1">
    <location>
        <begin position="500"/>
        <end position="521"/>
    </location>
</feature>
<keyword evidence="1" id="KW-1133">Transmembrane helix</keyword>
<evidence type="ECO:0000313" key="2">
    <source>
        <dbReference type="EMBL" id="NQX49200.1"/>
    </source>
</evidence>
<organism evidence="2 3">
    <name type="scientific">Paenibacillus tritici</name>
    <dbReference type="NCBI Taxonomy" id="1873425"/>
    <lineage>
        <taxon>Bacteria</taxon>
        <taxon>Bacillati</taxon>
        <taxon>Bacillota</taxon>
        <taxon>Bacilli</taxon>
        <taxon>Bacillales</taxon>
        <taxon>Paenibacillaceae</taxon>
        <taxon>Paenibacillus</taxon>
    </lineage>
</organism>
<sequence length="532" mass="58729">MINIWRLTKLQLLSSFGLNKALHTKDPAERRKALLLSIAMIAGILMIGFVSYGYSLMMAKTFEQLGRLDLLLAVMMTVTSLVGFFTTVYKASGVLFSYKDYDMIMSLPVKTSHVVASRVLQLYVMNLFFTLLVMLPAGAVYALLVKPGVLFYLFFLMTLLFISLLPIIAATIVGSLISWVSSRFRASRMLSILFTFVFMIALMLGSFMINGEEQQLTDVGEGLGKMIFKLYPLASVYVDAVCSYRVPALILFIAVSVLAFVLFSTVLATRYKAIHTGLMTSRAGRKYTMKPLQESSVFKALYLKELRRYFSSANYVLNTGVGMVLLLLMSVSLLFVSSEKLGTILAIPQLSEYLNTFSPLVVSLFVILSCTTSSSISLEGNHLWILTSSPVSKQVIILSKVAVNLTITLPVIAVSSVLFVVTLETGWTESLLLLVIPVIYACYSAMLGVIVNLKLPKLEWTSEVAVIKQSAAVLVSMVIGVLTLAVPVMLFLLIEQLNGDLLMLIYGVIIAAVCAGMYRYIQTHGERLFARL</sequence>
<feature type="transmembrane region" description="Helical" evidence="1">
    <location>
        <begin position="150"/>
        <end position="177"/>
    </location>
</feature>
<proteinExistence type="predicted"/>
<reference evidence="2 3" key="1">
    <citation type="submission" date="2020-05" db="EMBL/GenBank/DDBJ databases">
        <title>Paenibacillus glebae, sp. nov., Paenibacillus humi sp. nov., Paenibacillus pedi sp. nov., Paenibacillus terrestris sp. nov. and Paenibacillus terricola sp. nov., isolated from a forest top soil sample.</title>
        <authorList>
            <person name="Qi S."/>
            <person name="Carlier A."/>
            <person name="Cnockaert M."/>
            <person name="Vandamme P."/>
        </authorList>
    </citation>
    <scope>NUCLEOTIDE SEQUENCE [LARGE SCALE GENOMIC DNA]</scope>
    <source>
        <strain evidence="2 3">LMG 29502</strain>
    </source>
</reference>
<evidence type="ECO:0008006" key="4">
    <source>
        <dbReference type="Google" id="ProtNLM"/>
    </source>
</evidence>
<feature type="transmembrane region" description="Helical" evidence="1">
    <location>
        <begin position="356"/>
        <end position="376"/>
    </location>
</feature>
<feature type="transmembrane region" description="Helical" evidence="1">
    <location>
        <begin position="397"/>
        <end position="419"/>
    </location>
</feature>
<name>A0ABX2DWX3_9BACL</name>
<dbReference type="EMBL" id="JABMKX010000022">
    <property type="protein sequence ID" value="NQX49200.1"/>
    <property type="molecule type" value="Genomic_DNA"/>
</dbReference>
<dbReference type="Proteomes" id="UP000711047">
    <property type="component" value="Unassembled WGS sequence"/>
</dbReference>
<comment type="caution">
    <text evidence="2">The sequence shown here is derived from an EMBL/GenBank/DDBJ whole genome shotgun (WGS) entry which is preliminary data.</text>
</comment>